<keyword evidence="7" id="KW-1185">Reference proteome</keyword>
<gene>
    <name evidence="6" type="ORF">HID58_081934</name>
</gene>
<keyword evidence="2" id="KW-0808">Transferase</keyword>
<evidence type="ECO:0000256" key="1">
    <source>
        <dbReference type="ARBA" id="ARBA00022603"/>
    </source>
</evidence>
<dbReference type="InterPro" id="IPR005299">
    <property type="entry name" value="MeTrfase_7"/>
</dbReference>
<comment type="caution">
    <text evidence="6">The sequence shown here is derived from an EMBL/GenBank/DDBJ whole genome shotgun (WGS) entry which is preliminary data.</text>
</comment>
<dbReference type="EMBL" id="JAGKQM010000018">
    <property type="protein sequence ID" value="KAH0864723.1"/>
    <property type="molecule type" value="Genomic_DNA"/>
</dbReference>
<evidence type="ECO:0000256" key="2">
    <source>
        <dbReference type="ARBA" id="ARBA00022679"/>
    </source>
</evidence>
<organism evidence="6 7">
    <name type="scientific">Brassica napus</name>
    <name type="common">Rape</name>
    <dbReference type="NCBI Taxonomy" id="3708"/>
    <lineage>
        <taxon>Eukaryota</taxon>
        <taxon>Viridiplantae</taxon>
        <taxon>Streptophyta</taxon>
        <taxon>Embryophyta</taxon>
        <taxon>Tracheophyta</taxon>
        <taxon>Spermatophyta</taxon>
        <taxon>Magnoliopsida</taxon>
        <taxon>eudicotyledons</taxon>
        <taxon>Gunneridae</taxon>
        <taxon>Pentapetalae</taxon>
        <taxon>rosids</taxon>
        <taxon>malvids</taxon>
        <taxon>Brassicales</taxon>
        <taxon>Brassicaceae</taxon>
        <taxon>Brassiceae</taxon>
        <taxon>Brassica</taxon>
    </lineage>
</organism>
<dbReference type="Proteomes" id="UP000824890">
    <property type="component" value="Unassembled WGS sequence"/>
</dbReference>
<evidence type="ECO:0000256" key="4">
    <source>
        <dbReference type="ARBA" id="ARBA00022723"/>
    </source>
</evidence>
<keyword evidence="3" id="KW-0949">S-adenosyl-L-methionine</keyword>
<evidence type="ECO:0000313" key="6">
    <source>
        <dbReference type="EMBL" id="KAH0864723.1"/>
    </source>
</evidence>
<protein>
    <submittedName>
        <fullName evidence="6">Uncharacterized protein</fullName>
    </submittedName>
</protein>
<keyword evidence="1" id="KW-0489">Methyltransferase</keyword>
<keyword evidence="5" id="KW-0460">Magnesium</keyword>
<dbReference type="InterPro" id="IPR042086">
    <property type="entry name" value="MeTrfase_capping"/>
</dbReference>
<dbReference type="Pfam" id="PF03492">
    <property type="entry name" value="Methyltransf_7"/>
    <property type="match status" value="1"/>
</dbReference>
<dbReference type="Gene3D" id="3.40.50.150">
    <property type="entry name" value="Vaccinia Virus protein VP39"/>
    <property type="match status" value="1"/>
</dbReference>
<reference evidence="6 7" key="1">
    <citation type="submission" date="2021-05" db="EMBL/GenBank/DDBJ databases">
        <title>Genome Assembly of Synthetic Allotetraploid Brassica napus Reveals Homoeologous Exchanges between Subgenomes.</title>
        <authorList>
            <person name="Davis J.T."/>
        </authorList>
    </citation>
    <scope>NUCLEOTIDE SEQUENCE [LARGE SCALE GENOMIC DNA]</scope>
    <source>
        <strain evidence="7">cv. Da-Ae</strain>
        <tissue evidence="6">Seedling</tissue>
    </source>
</reference>
<evidence type="ECO:0000256" key="3">
    <source>
        <dbReference type="ARBA" id="ARBA00022691"/>
    </source>
</evidence>
<name>A0ABQ7Y936_BRANA</name>
<accession>A0ABQ7Y936</accession>
<dbReference type="SUPFAM" id="SSF53335">
    <property type="entry name" value="S-adenosyl-L-methionine-dependent methyltransferases"/>
    <property type="match status" value="1"/>
</dbReference>
<dbReference type="PANTHER" id="PTHR31009">
    <property type="entry name" value="S-ADENOSYL-L-METHIONINE:CARBOXYL METHYLTRANSFERASE FAMILY PROTEIN"/>
    <property type="match status" value="1"/>
</dbReference>
<proteinExistence type="predicted"/>
<dbReference type="Gene3D" id="1.10.1200.270">
    <property type="entry name" value="Methyltransferase, alpha-helical capping domain"/>
    <property type="match status" value="1"/>
</dbReference>
<dbReference type="InterPro" id="IPR029063">
    <property type="entry name" value="SAM-dependent_MTases_sf"/>
</dbReference>
<keyword evidence="4" id="KW-0479">Metal-binding</keyword>
<evidence type="ECO:0000313" key="7">
    <source>
        <dbReference type="Proteomes" id="UP000824890"/>
    </source>
</evidence>
<sequence length="395" mass="45241">MSTDSLVDALSMKEGNGEHSYDTNSHYQRSVFSEIEHVVVESIIEMLMNLDYPEYIKVTDLGCSSGRNTLFAMSEIVNTIIQSYHQKGRPNAPEIECCLNDLPHNDFNTTFKLVPSFLEKLKMEVKGKCFVSGVPNSFYSRLFPSMSLHLAHSSFSLHWLSRVPDGLENNNTSIHINDTSPPDVYKSYLNQFKNDFSLFLRMRSEEIVPNGQMVLTFVGRKVSDPLSKNCFQVWSLLSDCILDLVSEGIIKESGMHSFSMPFYNPNEEEVREVVINEGSFKINKIETHDHIVPYKIEKDEEELSLELMEAGKERATGIRCITEPLLVAHFGETVIDQVFDKYAQYMAKYLSVSSRRPNMTLNICFSLTRKNKDSLFFYKYKTNKSQHCQQGLNFG</sequence>
<feature type="non-terminal residue" evidence="6">
    <location>
        <position position="395"/>
    </location>
</feature>
<evidence type="ECO:0000256" key="5">
    <source>
        <dbReference type="ARBA" id="ARBA00022842"/>
    </source>
</evidence>